<comment type="caution">
    <text evidence="2">The sequence shown here is derived from an EMBL/GenBank/DDBJ whole genome shotgun (WGS) entry which is preliminary data.</text>
</comment>
<evidence type="ECO:0000313" key="2">
    <source>
        <dbReference type="EMBL" id="ORY35415.1"/>
    </source>
</evidence>
<feature type="region of interest" description="Disordered" evidence="1">
    <location>
        <begin position="1"/>
        <end position="52"/>
    </location>
</feature>
<dbReference type="Proteomes" id="UP000193986">
    <property type="component" value="Unassembled WGS sequence"/>
</dbReference>
<keyword evidence="3" id="KW-1185">Reference proteome</keyword>
<dbReference type="EMBL" id="MCFC01000001">
    <property type="protein sequence ID" value="ORY35415.1"/>
    <property type="molecule type" value="Genomic_DNA"/>
</dbReference>
<gene>
    <name evidence="2" type="ORF">BCR39DRAFT_555567</name>
</gene>
<evidence type="ECO:0000313" key="3">
    <source>
        <dbReference type="Proteomes" id="UP000193986"/>
    </source>
</evidence>
<accession>A0A1Y2BMM9</accession>
<feature type="compositionally biased region" description="Low complexity" evidence="1">
    <location>
        <begin position="35"/>
        <end position="52"/>
    </location>
</feature>
<proteinExistence type="predicted"/>
<organism evidence="2 3">
    <name type="scientific">Naematelia encephala</name>
    <dbReference type="NCBI Taxonomy" id="71784"/>
    <lineage>
        <taxon>Eukaryota</taxon>
        <taxon>Fungi</taxon>
        <taxon>Dikarya</taxon>
        <taxon>Basidiomycota</taxon>
        <taxon>Agaricomycotina</taxon>
        <taxon>Tremellomycetes</taxon>
        <taxon>Tremellales</taxon>
        <taxon>Naemateliaceae</taxon>
        <taxon>Naematelia</taxon>
    </lineage>
</organism>
<reference evidence="2 3" key="1">
    <citation type="submission" date="2016-07" db="EMBL/GenBank/DDBJ databases">
        <title>Pervasive Adenine N6-methylation of Active Genes in Fungi.</title>
        <authorList>
            <consortium name="DOE Joint Genome Institute"/>
            <person name="Mondo S.J."/>
            <person name="Dannebaum R.O."/>
            <person name="Kuo R.C."/>
            <person name="Labutti K."/>
            <person name="Haridas S."/>
            <person name="Kuo A."/>
            <person name="Salamov A."/>
            <person name="Ahrendt S.R."/>
            <person name="Lipzen A."/>
            <person name="Sullivan W."/>
            <person name="Andreopoulos W.B."/>
            <person name="Clum A."/>
            <person name="Lindquist E."/>
            <person name="Daum C."/>
            <person name="Ramamoorthy G.K."/>
            <person name="Gryganskyi A."/>
            <person name="Culley D."/>
            <person name="Magnuson J.K."/>
            <person name="James T.Y."/>
            <person name="O'Malley M.A."/>
            <person name="Stajich J.E."/>
            <person name="Spatafora J.W."/>
            <person name="Visel A."/>
            <person name="Grigoriev I.V."/>
        </authorList>
    </citation>
    <scope>NUCLEOTIDE SEQUENCE [LARGE SCALE GENOMIC DNA]</scope>
    <source>
        <strain evidence="2 3">68-887.2</strain>
    </source>
</reference>
<dbReference type="InParanoid" id="A0A1Y2BMM9"/>
<dbReference type="OrthoDB" id="2575571at2759"/>
<dbReference type="AlphaFoldDB" id="A0A1Y2BMM9"/>
<evidence type="ECO:0000256" key="1">
    <source>
        <dbReference type="SAM" id="MobiDB-lite"/>
    </source>
</evidence>
<protein>
    <submittedName>
        <fullName evidence="2">Uncharacterized protein</fullName>
    </submittedName>
</protein>
<name>A0A1Y2BMM9_9TREE</name>
<sequence>MTSSPVLISSHPHTPMKNSPNASPHLKASKSGNMTPLSLSPSSTPRSFARAPPARPYQSALCARGCVPGLAPEGDTKAFADRVCGIVHGRSSKVAGPSASASGRKSLGGSLEAERAELIVDYPAWSPGSFQDLSTLHALRDTTLSHAHSVLSYLQSTHNIPASYRLLARSASAVPTPGSSPSAISPFDGTSSGWGCIRLAPTAVSPVLRPAVRRSSAVTAPIRFHRPTTMPLDFEHAIADEYDDDDHDADVDKEVKLRAGYSSGTASDDEDEEESADVLVAREVDKRGGKEGMVFLMTLFGQPALILT</sequence>